<gene>
    <name evidence="1" type="ORF">GTP56_05370</name>
</gene>
<organism evidence="1 2">
    <name type="scientific">Duganella margarita</name>
    <dbReference type="NCBI Taxonomy" id="2692170"/>
    <lineage>
        <taxon>Bacteria</taxon>
        <taxon>Pseudomonadati</taxon>
        <taxon>Pseudomonadota</taxon>
        <taxon>Betaproteobacteria</taxon>
        <taxon>Burkholderiales</taxon>
        <taxon>Oxalobacteraceae</taxon>
        <taxon>Telluria group</taxon>
        <taxon>Duganella</taxon>
    </lineage>
</organism>
<dbReference type="AlphaFoldDB" id="A0A7X4GYP4"/>
<proteinExistence type="predicted"/>
<sequence length="85" mass="9517">MTKTNKVKAKEKSVIVTLESLQAMAASEKLDGALMVAEIPKLASPTKVKPNRFSRLIPFDRSTFDYEKYCVSLAADSMEQKPHKE</sequence>
<protein>
    <submittedName>
        <fullName evidence="1">Uncharacterized protein</fullName>
    </submittedName>
</protein>
<reference evidence="1 2" key="1">
    <citation type="submission" date="2019-12" db="EMBL/GenBank/DDBJ databases">
        <title>Novel species isolated from a subtropical stream in China.</title>
        <authorList>
            <person name="Lu H."/>
        </authorList>
    </citation>
    <scope>NUCLEOTIDE SEQUENCE [LARGE SCALE GENOMIC DNA]</scope>
    <source>
        <strain evidence="1 2">FT134W</strain>
    </source>
</reference>
<comment type="caution">
    <text evidence="1">The sequence shown here is derived from an EMBL/GenBank/DDBJ whole genome shotgun (WGS) entry which is preliminary data.</text>
</comment>
<name>A0A7X4GYP4_9BURK</name>
<dbReference type="EMBL" id="WWCR01000003">
    <property type="protein sequence ID" value="MYM71626.1"/>
    <property type="molecule type" value="Genomic_DNA"/>
</dbReference>
<accession>A0A7X4GYP4</accession>
<evidence type="ECO:0000313" key="1">
    <source>
        <dbReference type="EMBL" id="MYM71626.1"/>
    </source>
</evidence>
<evidence type="ECO:0000313" key="2">
    <source>
        <dbReference type="Proteomes" id="UP000469734"/>
    </source>
</evidence>
<dbReference type="RefSeq" id="WP_161049280.1">
    <property type="nucleotide sequence ID" value="NZ_WWCR01000003.1"/>
</dbReference>
<dbReference type="Proteomes" id="UP000469734">
    <property type="component" value="Unassembled WGS sequence"/>
</dbReference>